<dbReference type="EMBL" id="JALNMH010000006">
    <property type="protein sequence ID" value="MCK7593761.1"/>
    <property type="molecule type" value="Genomic_DNA"/>
</dbReference>
<evidence type="ECO:0000256" key="3">
    <source>
        <dbReference type="ARBA" id="ARBA00022475"/>
    </source>
</evidence>
<feature type="transmembrane region" description="Helical" evidence="8">
    <location>
        <begin position="332"/>
        <end position="353"/>
    </location>
</feature>
<evidence type="ECO:0000313" key="11">
    <source>
        <dbReference type="Proteomes" id="UP001431449"/>
    </source>
</evidence>
<feature type="transmembrane region" description="Helical" evidence="8">
    <location>
        <begin position="12"/>
        <end position="33"/>
    </location>
</feature>
<accession>A0ABT0GGV8</accession>
<organism evidence="10 11">
    <name type="scientific">Pseudomarimonas salicorniae</name>
    <dbReference type="NCBI Taxonomy" id="2933270"/>
    <lineage>
        <taxon>Bacteria</taxon>
        <taxon>Pseudomonadati</taxon>
        <taxon>Pseudomonadota</taxon>
        <taxon>Gammaproteobacteria</taxon>
        <taxon>Lysobacterales</taxon>
        <taxon>Lysobacteraceae</taxon>
        <taxon>Pseudomarimonas</taxon>
    </lineage>
</organism>
<keyword evidence="11" id="KW-1185">Reference proteome</keyword>
<evidence type="ECO:0000256" key="8">
    <source>
        <dbReference type="SAM" id="Phobius"/>
    </source>
</evidence>
<evidence type="ECO:0000256" key="2">
    <source>
        <dbReference type="ARBA" id="ARBA00022448"/>
    </source>
</evidence>
<evidence type="ECO:0000313" key="10">
    <source>
        <dbReference type="EMBL" id="MCK7593761.1"/>
    </source>
</evidence>
<feature type="transmembrane region" description="Helical" evidence="8">
    <location>
        <begin position="291"/>
        <end position="312"/>
    </location>
</feature>
<dbReference type="InterPro" id="IPR024989">
    <property type="entry name" value="MFS_assoc_dom"/>
</dbReference>
<feature type="transmembrane region" description="Helical" evidence="8">
    <location>
        <begin position="97"/>
        <end position="121"/>
    </location>
</feature>
<dbReference type="PANTHER" id="PTHR23522:SF10">
    <property type="entry name" value="3-PHENYLPROPIONIC ACID TRANSPORTER-RELATED"/>
    <property type="match status" value="1"/>
</dbReference>
<keyword evidence="7 8" id="KW-0472">Membrane</keyword>
<sequence length="380" mass="40648">MRGTDSPWRLSSFYFWYYAAVGALSPYFGRWVVESGHGALAASVVMSLWYATRVLAPPLWSWGCSRAAEPLHWLRAGAWAAAVGFAGFLIFDSLAAVLVTMAVFSFFANAIMPQFEALALARLDQQRERYARVRVWGSVGFVLVASGYGPLLDWLGGAALPALMLPLLLMVGLSTQMIGGHAPVGIASDDGPSLNLGEVLARGEVRRFLLVAFLVQLSFGPFYVFYTLHLGQHGHDGQAIGLLWGAGVLAEIGMFLAMSRIFGSWSAQAVIALCVGVTALRWGVVATLPESFVLMLLAQLLHALSFGAFHAATMQRISQFFPGRLAQHGQSLLYGFSSGLGGVCGALIAGLAFDWRGGLAAFAISATVCLVALLPALRRS</sequence>
<keyword evidence="6 8" id="KW-1133">Transmembrane helix</keyword>
<evidence type="ECO:0000256" key="7">
    <source>
        <dbReference type="ARBA" id="ARBA00023136"/>
    </source>
</evidence>
<evidence type="ECO:0000259" key="9">
    <source>
        <dbReference type="Pfam" id="PF12832"/>
    </source>
</evidence>
<dbReference type="InterPro" id="IPR026032">
    <property type="entry name" value="HcaT-like"/>
</dbReference>
<comment type="subcellular location">
    <subcellularLocation>
        <location evidence="1">Cell inner membrane</location>
        <topology evidence="1">Multi-pass membrane protein</topology>
    </subcellularLocation>
</comment>
<dbReference type="Pfam" id="PF12832">
    <property type="entry name" value="MFS_1_like"/>
    <property type="match status" value="1"/>
</dbReference>
<protein>
    <submittedName>
        <fullName evidence="10">MFS transporter</fullName>
    </submittedName>
</protein>
<reference evidence="10" key="1">
    <citation type="submission" date="2022-04" db="EMBL/GenBank/DDBJ databases">
        <title>Lysobacter sp. CAU 1642 isolated from sea sand.</title>
        <authorList>
            <person name="Kim W."/>
        </authorList>
    </citation>
    <scope>NUCLEOTIDE SEQUENCE</scope>
    <source>
        <strain evidence="10">CAU 1642</strain>
    </source>
</reference>
<feature type="transmembrane region" description="Helical" evidence="8">
    <location>
        <begin position="265"/>
        <end position="285"/>
    </location>
</feature>
<feature type="transmembrane region" description="Helical" evidence="8">
    <location>
        <begin position="359"/>
        <end position="377"/>
    </location>
</feature>
<dbReference type="PIRSF" id="PIRSF004925">
    <property type="entry name" value="HcaT"/>
    <property type="match status" value="1"/>
</dbReference>
<dbReference type="InterPro" id="IPR036259">
    <property type="entry name" value="MFS_trans_sf"/>
</dbReference>
<feature type="transmembrane region" description="Helical" evidence="8">
    <location>
        <begin position="208"/>
        <end position="226"/>
    </location>
</feature>
<comment type="caution">
    <text evidence="10">The sequence shown here is derived from an EMBL/GenBank/DDBJ whole genome shotgun (WGS) entry which is preliminary data.</text>
</comment>
<dbReference type="NCBIfam" id="NF037955">
    <property type="entry name" value="mfs"/>
    <property type="match status" value="1"/>
</dbReference>
<evidence type="ECO:0000256" key="4">
    <source>
        <dbReference type="ARBA" id="ARBA00022519"/>
    </source>
</evidence>
<feature type="domain" description="Major facilitator superfamily associated" evidence="9">
    <location>
        <begin position="8"/>
        <end position="362"/>
    </location>
</feature>
<keyword evidence="5 8" id="KW-0812">Transmembrane</keyword>
<dbReference type="SUPFAM" id="SSF103473">
    <property type="entry name" value="MFS general substrate transporter"/>
    <property type="match status" value="1"/>
</dbReference>
<name>A0ABT0GGV8_9GAMM</name>
<feature type="transmembrane region" description="Helical" evidence="8">
    <location>
        <begin position="39"/>
        <end position="60"/>
    </location>
</feature>
<keyword evidence="4" id="KW-0997">Cell inner membrane</keyword>
<keyword evidence="2" id="KW-0813">Transport</keyword>
<feature type="transmembrane region" description="Helical" evidence="8">
    <location>
        <begin position="133"/>
        <end position="151"/>
    </location>
</feature>
<evidence type="ECO:0000256" key="5">
    <source>
        <dbReference type="ARBA" id="ARBA00022692"/>
    </source>
</evidence>
<keyword evidence="3" id="KW-1003">Cell membrane</keyword>
<dbReference type="Gene3D" id="1.20.1250.20">
    <property type="entry name" value="MFS general substrate transporter like domains"/>
    <property type="match status" value="2"/>
</dbReference>
<dbReference type="Proteomes" id="UP001431449">
    <property type="component" value="Unassembled WGS sequence"/>
</dbReference>
<evidence type="ECO:0000256" key="6">
    <source>
        <dbReference type="ARBA" id="ARBA00022989"/>
    </source>
</evidence>
<dbReference type="RefSeq" id="WP_248208050.1">
    <property type="nucleotide sequence ID" value="NZ_JALNMH010000006.1"/>
</dbReference>
<feature type="transmembrane region" description="Helical" evidence="8">
    <location>
        <begin position="72"/>
        <end position="91"/>
    </location>
</feature>
<feature type="transmembrane region" description="Helical" evidence="8">
    <location>
        <begin position="238"/>
        <end position="258"/>
    </location>
</feature>
<evidence type="ECO:0000256" key="1">
    <source>
        <dbReference type="ARBA" id="ARBA00004429"/>
    </source>
</evidence>
<gene>
    <name evidence="10" type="ORF">M0G41_08770</name>
</gene>
<proteinExistence type="predicted"/>
<dbReference type="PANTHER" id="PTHR23522">
    <property type="entry name" value="BLL5896 PROTEIN"/>
    <property type="match status" value="1"/>
</dbReference>
<feature type="transmembrane region" description="Helical" evidence="8">
    <location>
        <begin position="163"/>
        <end position="187"/>
    </location>
</feature>